<name>A0AA36NG02_9DINO</name>
<dbReference type="EMBL" id="CAUJNA010003381">
    <property type="protein sequence ID" value="CAJ1400703.1"/>
    <property type="molecule type" value="Genomic_DNA"/>
</dbReference>
<accession>A0AA36NG02</accession>
<dbReference type="Proteomes" id="UP001178507">
    <property type="component" value="Unassembled WGS sequence"/>
</dbReference>
<keyword evidence="2" id="KW-1185">Reference proteome</keyword>
<proteinExistence type="predicted"/>
<evidence type="ECO:0000313" key="2">
    <source>
        <dbReference type="Proteomes" id="UP001178507"/>
    </source>
</evidence>
<comment type="caution">
    <text evidence="1">The sequence shown here is derived from an EMBL/GenBank/DDBJ whole genome shotgun (WGS) entry which is preliminary data.</text>
</comment>
<protein>
    <submittedName>
        <fullName evidence="1">Uncharacterized protein</fullName>
    </submittedName>
</protein>
<gene>
    <name evidence="1" type="ORF">EVOR1521_LOCUS24000</name>
</gene>
<sequence length="151" mass="16822">MHKGHPIGDDDLHELALQLDQLSGRETGKVNLFSFLEAFVVERPSGQDFDAAEEFMCEHILSFLFRNRHAVACGCHEADPELSGRIRSAAFAEVLRGIDISLAKTRRTFTDVQIDGLAESLGEEDGSFSYFELLQALMVRDSEKSGSMTLR</sequence>
<organism evidence="1 2">
    <name type="scientific">Effrenium voratum</name>
    <dbReference type="NCBI Taxonomy" id="2562239"/>
    <lineage>
        <taxon>Eukaryota</taxon>
        <taxon>Sar</taxon>
        <taxon>Alveolata</taxon>
        <taxon>Dinophyceae</taxon>
        <taxon>Suessiales</taxon>
        <taxon>Symbiodiniaceae</taxon>
        <taxon>Effrenium</taxon>
    </lineage>
</organism>
<evidence type="ECO:0000313" key="1">
    <source>
        <dbReference type="EMBL" id="CAJ1400703.1"/>
    </source>
</evidence>
<reference evidence="1" key="1">
    <citation type="submission" date="2023-08" db="EMBL/GenBank/DDBJ databases">
        <authorList>
            <person name="Chen Y."/>
            <person name="Shah S."/>
            <person name="Dougan E. K."/>
            <person name="Thang M."/>
            <person name="Chan C."/>
        </authorList>
    </citation>
    <scope>NUCLEOTIDE SEQUENCE</scope>
</reference>
<dbReference type="AlphaFoldDB" id="A0AA36NG02"/>